<protein>
    <submittedName>
        <fullName evidence="2">Uncharacterized protein</fullName>
    </submittedName>
</protein>
<feature type="compositionally biased region" description="Low complexity" evidence="1">
    <location>
        <begin position="110"/>
        <end position="144"/>
    </location>
</feature>
<feature type="compositionally biased region" description="Polar residues" evidence="1">
    <location>
        <begin position="13"/>
        <end position="28"/>
    </location>
</feature>
<dbReference type="EMBL" id="JBJQND010000016">
    <property type="protein sequence ID" value="KAL3846897.1"/>
    <property type="molecule type" value="Genomic_DNA"/>
</dbReference>
<evidence type="ECO:0000313" key="3">
    <source>
        <dbReference type="Proteomes" id="UP001634394"/>
    </source>
</evidence>
<feature type="region of interest" description="Disordered" evidence="1">
    <location>
        <begin position="1"/>
        <end position="144"/>
    </location>
</feature>
<organism evidence="2 3">
    <name type="scientific">Sinanodonta woodiana</name>
    <name type="common">Chinese pond mussel</name>
    <name type="synonym">Anodonta woodiana</name>
    <dbReference type="NCBI Taxonomy" id="1069815"/>
    <lineage>
        <taxon>Eukaryota</taxon>
        <taxon>Metazoa</taxon>
        <taxon>Spiralia</taxon>
        <taxon>Lophotrochozoa</taxon>
        <taxon>Mollusca</taxon>
        <taxon>Bivalvia</taxon>
        <taxon>Autobranchia</taxon>
        <taxon>Heteroconchia</taxon>
        <taxon>Palaeoheterodonta</taxon>
        <taxon>Unionida</taxon>
        <taxon>Unionoidea</taxon>
        <taxon>Unionidae</taxon>
        <taxon>Unioninae</taxon>
        <taxon>Sinanodonta</taxon>
    </lineage>
</organism>
<accession>A0ABD3UD10</accession>
<keyword evidence="3" id="KW-1185">Reference proteome</keyword>
<feature type="compositionally biased region" description="Low complexity" evidence="1">
    <location>
        <begin position="84"/>
        <end position="97"/>
    </location>
</feature>
<evidence type="ECO:0000256" key="1">
    <source>
        <dbReference type="SAM" id="MobiDB-lite"/>
    </source>
</evidence>
<reference evidence="2 3" key="1">
    <citation type="submission" date="2024-11" db="EMBL/GenBank/DDBJ databases">
        <title>Chromosome-level genome assembly of the freshwater bivalve Anodonta woodiana.</title>
        <authorList>
            <person name="Chen X."/>
        </authorList>
    </citation>
    <scope>NUCLEOTIDE SEQUENCE [LARGE SCALE GENOMIC DNA]</scope>
    <source>
        <strain evidence="2">MN2024</strain>
        <tissue evidence="2">Gills</tissue>
    </source>
</reference>
<gene>
    <name evidence="2" type="ORF">ACJMK2_017849</name>
</gene>
<evidence type="ECO:0000313" key="2">
    <source>
        <dbReference type="EMBL" id="KAL3846897.1"/>
    </source>
</evidence>
<proteinExistence type="predicted"/>
<feature type="compositionally biased region" description="Polar residues" evidence="1">
    <location>
        <begin position="74"/>
        <end position="83"/>
    </location>
</feature>
<dbReference type="AlphaFoldDB" id="A0ABD3UD10"/>
<comment type="caution">
    <text evidence="2">The sequence shown here is derived from an EMBL/GenBank/DDBJ whole genome shotgun (WGS) entry which is preliminary data.</text>
</comment>
<name>A0ABD3UD10_SINWO</name>
<sequence length="183" mass="19289">MSDKDDNNQNNNTSQSVDVIENGHSSPTDLLKNDIVSDQCVPGSPTGRDSVIYISQHPLGEGNQSPPRHFVVGSPSTNINVTETTTTATSTTTAHHSNQGEDSPHHFTNSPNAHHSPGHGSSGGATSPGHSSPPASSSTVGHGQQHVVHVHINPGETFSVRVGDQLQHIQGNVKKKYLFGRAC</sequence>
<dbReference type="Proteomes" id="UP001634394">
    <property type="component" value="Unassembled WGS sequence"/>
</dbReference>